<reference evidence="2" key="1">
    <citation type="submission" date="2023-03" db="EMBL/GenBank/DDBJ databases">
        <title>Andean soil-derived lignocellulolytic bacterial consortium as a source of novel taxa and putative plastic-active enzymes.</title>
        <authorList>
            <person name="Diaz-Garcia L."/>
            <person name="Chuvochina M."/>
            <person name="Feuerriegel G."/>
            <person name="Bunk B."/>
            <person name="Sproer C."/>
            <person name="Streit W.R."/>
            <person name="Rodriguez L.M."/>
            <person name="Overmann J."/>
            <person name="Jimenez D.J."/>
        </authorList>
    </citation>
    <scope>NUCLEOTIDE SEQUENCE</scope>
    <source>
        <strain evidence="2">MAG 7</strain>
    </source>
</reference>
<sequence length="239" mass="26037">MQSMITKCSLVLGVVLLFASCSKDDDQPTAAKPSISITEIGSGNSKTAYAGSDLHLDAEVVAPGTIASITVDIHAEGSSPWHFDSVYTEGFAGQKNANFHKHIDIPENATPGHYHIHFTVKDQLGQETEMEAELEIRVDATLPTLGELEVSPNTAGTDLHLDAEINAPNKIAKVVVEIHGGSYENEVEYTDAAMVGQTSYHFHKHIDISAAPAGHYHVHIKVIDQANKEREFEDHFDKK</sequence>
<evidence type="ECO:0000256" key="1">
    <source>
        <dbReference type="SAM" id="SignalP"/>
    </source>
</evidence>
<feature type="chain" id="PRO_5042477034" evidence="1">
    <location>
        <begin position="24"/>
        <end position="239"/>
    </location>
</feature>
<accession>A0AAJ5WZE7</accession>
<dbReference type="Proteomes" id="UP001220610">
    <property type="component" value="Chromosome"/>
</dbReference>
<protein>
    <submittedName>
        <fullName evidence="2">DUF4625 domain-containing protein</fullName>
    </submittedName>
</protein>
<dbReference type="Gene3D" id="2.60.40.10">
    <property type="entry name" value="Immunoglobulins"/>
    <property type="match status" value="1"/>
</dbReference>
<organism evidence="2 3">
    <name type="scientific">Candidatus Pseudobacter hemicellulosilyticus</name>
    <dbReference type="NCBI Taxonomy" id="3121375"/>
    <lineage>
        <taxon>Bacteria</taxon>
        <taxon>Pseudomonadati</taxon>
        <taxon>Bacteroidota</taxon>
        <taxon>Chitinophagia</taxon>
        <taxon>Chitinophagales</taxon>
        <taxon>Chitinophagaceae</taxon>
        <taxon>Pseudobacter</taxon>
    </lineage>
</organism>
<dbReference type="PROSITE" id="PS51257">
    <property type="entry name" value="PROKAR_LIPOPROTEIN"/>
    <property type="match status" value="1"/>
</dbReference>
<keyword evidence="1" id="KW-0732">Signal</keyword>
<dbReference type="Pfam" id="PF15418">
    <property type="entry name" value="DUF4625"/>
    <property type="match status" value="2"/>
</dbReference>
<dbReference type="EMBL" id="CP119311">
    <property type="protein sequence ID" value="WEK38402.1"/>
    <property type="molecule type" value="Genomic_DNA"/>
</dbReference>
<dbReference type="InterPro" id="IPR027829">
    <property type="entry name" value="DUF4625"/>
</dbReference>
<dbReference type="AlphaFoldDB" id="A0AAJ5WZE7"/>
<evidence type="ECO:0000313" key="2">
    <source>
        <dbReference type="EMBL" id="WEK38402.1"/>
    </source>
</evidence>
<evidence type="ECO:0000313" key="3">
    <source>
        <dbReference type="Proteomes" id="UP001220610"/>
    </source>
</evidence>
<name>A0AAJ5WZE7_9BACT</name>
<gene>
    <name evidence="2" type="ORF">P0Y53_12925</name>
</gene>
<dbReference type="InterPro" id="IPR013783">
    <property type="entry name" value="Ig-like_fold"/>
</dbReference>
<proteinExistence type="predicted"/>
<feature type="signal peptide" evidence="1">
    <location>
        <begin position="1"/>
        <end position="23"/>
    </location>
</feature>